<protein>
    <submittedName>
        <fullName evidence="1">Uncharacterized protein</fullName>
    </submittedName>
</protein>
<dbReference type="AlphaFoldDB" id="A0A0C9ZQJ9"/>
<sequence>KANPPASSQTVAVVVVDNTIQCFGDQLSTMFMDPLVTIQTATQLLYKDADFLAHHRAFLVRQFTANSNCATIFISLPNNEAWHEYAVDMYTNSNKAAVAVSSGSGNIFAL</sequence>
<name>A0A0C9ZQJ9_9AGAM</name>
<dbReference type="HOGENOM" id="CLU_164922_0_0_1"/>
<reference evidence="2" key="2">
    <citation type="submission" date="2015-01" db="EMBL/GenBank/DDBJ databases">
        <title>Evolutionary Origins and Diversification of the Mycorrhizal Mutualists.</title>
        <authorList>
            <consortium name="DOE Joint Genome Institute"/>
            <consortium name="Mycorrhizal Genomics Consortium"/>
            <person name="Kohler A."/>
            <person name="Kuo A."/>
            <person name="Nagy L.G."/>
            <person name="Floudas D."/>
            <person name="Copeland A."/>
            <person name="Barry K.W."/>
            <person name="Cichocki N."/>
            <person name="Veneault-Fourrey C."/>
            <person name="LaButti K."/>
            <person name="Lindquist E.A."/>
            <person name="Lipzen A."/>
            <person name="Lundell T."/>
            <person name="Morin E."/>
            <person name="Murat C."/>
            <person name="Riley R."/>
            <person name="Ohm R."/>
            <person name="Sun H."/>
            <person name="Tunlid A."/>
            <person name="Henrissat B."/>
            <person name="Grigoriev I.V."/>
            <person name="Hibbett D.S."/>
            <person name="Martin F."/>
        </authorList>
    </citation>
    <scope>NUCLEOTIDE SEQUENCE [LARGE SCALE GENOMIC DNA]</scope>
    <source>
        <strain evidence="2">441</strain>
    </source>
</reference>
<keyword evidence="2" id="KW-1185">Reference proteome</keyword>
<proteinExistence type="predicted"/>
<evidence type="ECO:0000313" key="1">
    <source>
        <dbReference type="EMBL" id="KIK24572.1"/>
    </source>
</evidence>
<feature type="non-terminal residue" evidence="1">
    <location>
        <position position="1"/>
    </location>
</feature>
<dbReference type="OrthoDB" id="2689440at2759"/>
<dbReference type="EMBL" id="KN833715">
    <property type="protein sequence ID" value="KIK24572.1"/>
    <property type="molecule type" value="Genomic_DNA"/>
</dbReference>
<gene>
    <name evidence="1" type="ORF">PISMIDRAFT_98443</name>
</gene>
<evidence type="ECO:0000313" key="2">
    <source>
        <dbReference type="Proteomes" id="UP000054018"/>
    </source>
</evidence>
<reference evidence="1 2" key="1">
    <citation type="submission" date="2014-04" db="EMBL/GenBank/DDBJ databases">
        <authorList>
            <consortium name="DOE Joint Genome Institute"/>
            <person name="Kuo A."/>
            <person name="Kohler A."/>
            <person name="Costa M.D."/>
            <person name="Nagy L.G."/>
            <person name="Floudas D."/>
            <person name="Copeland A."/>
            <person name="Barry K.W."/>
            <person name="Cichocki N."/>
            <person name="Veneault-Fourrey C."/>
            <person name="LaButti K."/>
            <person name="Lindquist E.A."/>
            <person name="Lipzen A."/>
            <person name="Lundell T."/>
            <person name="Morin E."/>
            <person name="Murat C."/>
            <person name="Sun H."/>
            <person name="Tunlid A."/>
            <person name="Henrissat B."/>
            <person name="Grigoriev I.V."/>
            <person name="Hibbett D.S."/>
            <person name="Martin F."/>
            <person name="Nordberg H.P."/>
            <person name="Cantor M.N."/>
            <person name="Hua S.X."/>
        </authorList>
    </citation>
    <scope>NUCLEOTIDE SEQUENCE [LARGE SCALE GENOMIC DNA]</scope>
    <source>
        <strain evidence="1 2">441</strain>
    </source>
</reference>
<organism evidence="1 2">
    <name type="scientific">Pisolithus microcarpus 441</name>
    <dbReference type="NCBI Taxonomy" id="765257"/>
    <lineage>
        <taxon>Eukaryota</taxon>
        <taxon>Fungi</taxon>
        <taxon>Dikarya</taxon>
        <taxon>Basidiomycota</taxon>
        <taxon>Agaricomycotina</taxon>
        <taxon>Agaricomycetes</taxon>
        <taxon>Agaricomycetidae</taxon>
        <taxon>Boletales</taxon>
        <taxon>Sclerodermatineae</taxon>
        <taxon>Pisolithaceae</taxon>
        <taxon>Pisolithus</taxon>
    </lineage>
</organism>
<accession>A0A0C9ZQJ9</accession>
<dbReference type="Proteomes" id="UP000054018">
    <property type="component" value="Unassembled WGS sequence"/>
</dbReference>